<dbReference type="Gene3D" id="3.30.420.40">
    <property type="match status" value="2"/>
</dbReference>
<reference evidence="2 3" key="1">
    <citation type="journal article" date="2016" name="Nat. Commun.">
        <title>Thousands of microbial genomes shed light on interconnected biogeochemical processes in an aquifer system.</title>
        <authorList>
            <person name="Anantharaman K."/>
            <person name="Brown C.T."/>
            <person name="Hug L.A."/>
            <person name="Sharon I."/>
            <person name="Castelle C.J."/>
            <person name="Probst A.J."/>
            <person name="Thomas B.C."/>
            <person name="Singh A."/>
            <person name="Wilkins M.J."/>
            <person name="Karaoz U."/>
            <person name="Brodie E.L."/>
            <person name="Williams K.H."/>
            <person name="Hubbard S.S."/>
            <person name="Banfield J.F."/>
        </authorList>
    </citation>
    <scope>NUCLEOTIDE SEQUENCE [LARGE SCALE GENOMIC DNA]</scope>
</reference>
<accession>A0A1F4NQ20</accession>
<dbReference type="InterPro" id="IPR003494">
    <property type="entry name" value="SHS2_FtsA"/>
</dbReference>
<comment type="caution">
    <text evidence="2">The sequence shown here is derived from an EMBL/GenBank/DDBJ whole genome shotgun (WGS) entry which is preliminary data.</text>
</comment>
<evidence type="ECO:0000313" key="3">
    <source>
        <dbReference type="Proteomes" id="UP000178085"/>
    </source>
</evidence>
<dbReference type="InterPro" id="IPR043129">
    <property type="entry name" value="ATPase_NBD"/>
</dbReference>
<dbReference type="EMBL" id="METD01000001">
    <property type="protein sequence ID" value="OGB73555.1"/>
    <property type="molecule type" value="Genomic_DNA"/>
</dbReference>
<dbReference type="GO" id="GO:0051301">
    <property type="term" value="P:cell division"/>
    <property type="evidence" value="ECO:0007669"/>
    <property type="project" value="InterPro"/>
</dbReference>
<dbReference type="Pfam" id="PF14450">
    <property type="entry name" value="FtsA"/>
    <property type="match status" value="1"/>
</dbReference>
<evidence type="ECO:0000313" key="2">
    <source>
        <dbReference type="EMBL" id="OGB73555.1"/>
    </source>
</evidence>
<dbReference type="SMART" id="SM00842">
    <property type="entry name" value="FtsA"/>
    <property type="match status" value="1"/>
</dbReference>
<evidence type="ECO:0000259" key="1">
    <source>
        <dbReference type="SMART" id="SM00842"/>
    </source>
</evidence>
<feature type="domain" description="SHS2" evidence="1">
    <location>
        <begin position="13"/>
        <end position="215"/>
    </location>
</feature>
<protein>
    <recommendedName>
        <fullName evidence="1">SHS2 domain-containing protein</fullName>
    </recommendedName>
</protein>
<gene>
    <name evidence="2" type="ORF">A3K51_01755</name>
</gene>
<dbReference type="Proteomes" id="UP000178085">
    <property type="component" value="Unassembled WGS sequence"/>
</dbReference>
<name>A0A1F4NQ20_UNCK3</name>
<organism evidence="2 3">
    <name type="scientific">candidate division Kazan bacterium RIFCSPLOWO2_01_FULL_45_19</name>
    <dbReference type="NCBI Taxonomy" id="1798538"/>
    <lineage>
        <taxon>Bacteria</taxon>
        <taxon>Bacteria division Kazan-3B-28</taxon>
    </lineage>
</organism>
<proteinExistence type="predicted"/>
<dbReference type="AlphaFoldDB" id="A0A1F4NQ20"/>
<dbReference type="InterPro" id="IPR050696">
    <property type="entry name" value="FtsA/MreB"/>
</dbReference>
<sequence>MFWGRRQSAPEYLLVLDIGTSYVKAVIFYVSDNQAQITARGLAKQAANSMRGGMIVDLPAVANACNQAIDDALGESDWRLTNVILGVNGQLIEGVTTTVHYDRAHPEQPIEHTELKNIIYKIQQRSSEKLRTSLSEKFLDDHPDIELIHAGIVDVQLDGYVVENPLGFQGKRLTLTIFNAYIPLVYAGILQNLAKELGLTIASIAAQPYGLSKIFVTPDSEAEAKSGVFIDIGGGTTDVVIVKNGTVEGMQSFAFGGDAFTRGLKRELGLTWDRAEKMKLDYANNRLDKRITKKASDALMVDAQTWLSGVGLALAEFHELKLLPPRIYLTGGSAPLPEIKKVLLTKVWAEHLPFAKKPFPLLVKPTDLLRVALVNETTLVSQDIPPLALTKLTLGLTAPDDVVTNTLQSIVRSMQVR</sequence>
<dbReference type="PANTHER" id="PTHR32432">
    <property type="entry name" value="CELL DIVISION PROTEIN FTSA-RELATED"/>
    <property type="match status" value="1"/>
</dbReference>
<dbReference type="SUPFAM" id="SSF53067">
    <property type="entry name" value="Actin-like ATPase domain"/>
    <property type="match status" value="2"/>
</dbReference>